<proteinExistence type="predicted"/>
<comment type="caution">
    <text evidence="1">The sequence shown here is derived from an EMBL/GenBank/DDBJ whole genome shotgun (WGS) entry which is preliminary data.</text>
</comment>
<evidence type="ECO:0000313" key="2">
    <source>
        <dbReference type="Proteomes" id="UP000242450"/>
    </source>
</evidence>
<name>A0A212D7G1_CEREH</name>
<accession>A0A212D7G1</accession>
<reference evidence="1 2" key="1">
    <citation type="journal article" date="2018" name="Mol. Genet. Genomics">
        <title>The red deer Cervus elaphus genome CerEla1.0: sequencing, annotating, genes, and chromosomes.</title>
        <authorList>
            <person name="Bana N.A."/>
            <person name="Nyiri A."/>
            <person name="Nagy J."/>
            <person name="Frank K."/>
            <person name="Nagy T."/>
            <person name="Steger V."/>
            <person name="Schiller M."/>
            <person name="Lakatos P."/>
            <person name="Sugar L."/>
            <person name="Horn P."/>
            <person name="Barta E."/>
            <person name="Orosz L."/>
        </authorList>
    </citation>
    <scope>NUCLEOTIDE SEQUENCE [LARGE SCALE GENOMIC DNA]</scope>
    <source>
        <strain evidence="1">Hungarian</strain>
    </source>
</reference>
<evidence type="ECO:0000313" key="1">
    <source>
        <dbReference type="EMBL" id="OWK14132.1"/>
    </source>
</evidence>
<dbReference type="EMBL" id="MKHE01000005">
    <property type="protein sequence ID" value="OWK14132.1"/>
    <property type="molecule type" value="Genomic_DNA"/>
</dbReference>
<keyword evidence="2" id="KW-1185">Reference proteome</keyword>
<sequence length="57" mass="6642">VCFFSVKHDFNLEEYSLSQCTLEKVFLELSKEQELGNVDEEVNTTMRWKLLCPSEGP</sequence>
<dbReference type="Proteomes" id="UP000242450">
    <property type="component" value="Chromosome 5"/>
</dbReference>
<protein>
    <submittedName>
        <fullName evidence="1">Uncharacterized protein</fullName>
    </submittedName>
</protein>
<feature type="non-terminal residue" evidence="1">
    <location>
        <position position="1"/>
    </location>
</feature>
<dbReference type="AlphaFoldDB" id="A0A212D7G1"/>
<dbReference type="OrthoDB" id="10063638at2759"/>
<gene>
    <name evidence="1" type="ORF">Celaphus_00001690</name>
</gene>
<organism evidence="1 2">
    <name type="scientific">Cervus elaphus hippelaphus</name>
    <name type="common">European red deer</name>
    <dbReference type="NCBI Taxonomy" id="46360"/>
    <lineage>
        <taxon>Eukaryota</taxon>
        <taxon>Metazoa</taxon>
        <taxon>Chordata</taxon>
        <taxon>Craniata</taxon>
        <taxon>Vertebrata</taxon>
        <taxon>Euteleostomi</taxon>
        <taxon>Mammalia</taxon>
        <taxon>Eutheria</taxon>
        <taxon>Laurasiatheria</taxon>
        <taxon>Artiodactyla</taxon>
        <taxon>Ruminantia</taxon>
        <taxon>Pecora</taxon>
        <taxon>Cervidae</taxon>
        <taxon>Cervinae</taxon>
        <taxon>Cervus</taxon>
    </lineage>
</organism>